<feature type="transmembrane region" description="Helical" evidence="10">
    <location>
        <begin position="134"/>
        <end position="151"/>
    </location>
</feature>
<dbReference type="InterPro" id="IPR050835">
    <property type="entry name" value="ABC_transporter_sub-D"/>
</dbReference>
<evidence type="ECO:0000256" key="1">
    <source>
        <dbReference type="ARBA" id="ARBA00004141"/>
    </source>
</evidence>
<dbReference type="EMBL" id="CAUYUJ010002699">
    <property type="protein sequence ID" value="CAK0801980.1"/>
    <property type="molecule type" value="Genomic_DNA"/>
</dbReference>
<dbReference type="Pfam" id="PF04172">
    <property type="entry name" value="LrgB"/>
    <property type="match status" value="1"/>
</dbReference>
<keyword evidence="4 10" id="KW-0812">Transmembrane</keyword>
<evidence type="ECO:0000313" key="12">
    <source>
        <dbReference type="EMBL" id="CAK0801980.1"/>
    </source>
</evidence>
<protein>
    <recommendedName>
        <fullName evidence="11">ABC transporter domain-containing protein</fullName>
    </recommendedName>
</protein>
<feature type="transmembrane region" description="Helical" evidence="10">
    <location>
        <begin position="423"/>
        <end position="447"/>
    </location>
</feature>
<dbReference type="Pfam" id="PF00005">
    <property type="entry name" value="ABC_tran"/>
    <property type="match status" value="1"/>
</dbReference>
<feature type="region of interest" description="Disordered" evidence="9">
    <location>
        <begin position="509"/>
        <end position="581"/>
    </location>
</feature>
<dbReference type="SUPFAM" id="SSF54928">
    <property type="entry name" value="RNA-binding domain, RBD"/>
    <property type="match status" value="1"/>
</dbReference>
<dbReference type="InterPro" id="IPR035979">
    <property type="entry name" value="RBD_domain_sf"/>
</dbReference>
<evidence type="ECO:0000256" key="3">
    <source>
        <dbReference type="ARBA" id="ARBA00022448"/>
    </source>
</evidence>
<dbReference type="PANTHER" id="PTHR11384:SF59">
    <property type="entry name" value="LYSOSOMAL COBALAMIN TRANSPORTER ABCD4"/>
    <property type="match status" value="1"/>
</dbReference>
<proteinExistence type="inferred from homology"/>
<feature type="compositionally biased region" description="Low complexity" evidence="9">
    <location>
        <begin position="1685"/>
        <end position="1694"/>
    </location>
</feature>
<accession>A0ABN9Q871</accession>
<dbReference type="InterPro" id="IPR027417">
    <property type="entry name" value="P-loop_NTPase"/>
</dbReference>
<evidence type="ECO:0000256" key="7">
    <source>
        <dbReference type="ARBA" id="ARBA00022989"/>
    </source>
</evidence>
<reference evidence="12" key="1">
    <citation type="submission" date="2023-10" db="EMBL/GenBank/DDBJ databases">
        <authorList>
            <person name="Chen Y."/>
            <person name="Shah S."/>
            <person name="Dougan E. K."/>
            <person name="Thang M."/>
            <person name="Chan C."/>
        </authorList>
    </citation>
    <scope>NUCLEOTIDE SEQUENCE [LARGE SCALE GENOMIC DNA]</scope>
</reference>
<sequence>MATSCGSQPRRSAPAAHWARTGIVFTGLLGLLGGCKFTTSQAMLFGLSRRAATPQRLLAMQTAHGARGSAREKALTIRKAGIRTRDVLSGRVSASEVMAALLTYALLLTRRAAGVVLFIFVYSALLQYGVTSPVPGMALVFVSLLVLDFGIGKSEQVFVALEPGYRCTLLEATFSAGVWARLLAFLVLGYLVTFVCTAGVASIFPPPAEQAAERPVVGVRELLLGTSSDGQPVSQKLPAVPRPRPPYRRYICGILLALTLQGVTSLHVAAESLFMVCVSLLGFTTGQRLPPTLQKYAHPLLLCAAATLGGAAAWAALAGPDVGMLSVVATYTSWPGGGAEADLLPPTLVALGLLLFEFRAVLWRDLAPIVVTALVSAAVTVFSTPLLAHWLRLPRPLAIAAISRAVASPFAVDVASSLGANSALAVAMTTFSGLLGVISGQAVFAVLRLRSQRARGLSISGAAQGIGAISLAGREQQAFTYGLVGFIMTGSATVLLCLATTTSLHQPPLGFGHARSSESSQAAPSRGPREMKRGCPGAPEAAEAEEARPPPPARKAPRPGASEGEEAAAAAGGGGAPEEGVGPLRARARALRSLLLPDRVRRPPQLAAAVVGGDPPRRALTLAELRVSRPSPRGWGPAPHGAQEREAWGLPRRGGLAQPEAPGALAARLAAVELRQGALLVARTGADPKNAEAHCEALLLGRLAAEGPEALGALRSVLLIADFAAARPGLQLAVAYERHFIPAEAARFREGVSDASSVSAMERAGVVVFQLDKPGCCDFEEATCRRACLGGLLPLVEPVGLYFSVHEPGAPNASPLLSPGGLQDTEPYADGVPRRMAPEFRQGGLGNQFGRGDAEKRVVGPTPSRETVGIDQFYLSATAELPEWEPAAVRRAEAVEDERSSVVLCRLAGSDARSSVTVRLQPTTNTRSLVFDDDVAGVETRAQCHGAAPQAHKPARLRAEAGLAALLRAACWCACAAAACWCALAQAAGRRRGREGAAAAADAEEGTAELAAPMAGLAASAAPAGARRAEEDRPRPRATPLLEMLAGPRGSRFGYRELAGIAAVCVADALVMSRKAAVLGGLFASQGGSRELSARWRWCAWQFSLLAALHSLLADAAGYVQARLALNWRRNVTRKLHDLYFARMSFYKIQHKSRELSVVDAHLRICRDGRDMVGAAVGICTSLTEALVKTAIFGAVALTQQHWTQALAAPCCFLLAAKAVRRMEPAAGARAHAALEHAEGKLRQLLARVQQHAGSICMLQGEAFELDMLGRAVRDVAAAARQRRDVMLRVEAAEWTLFGWPQAASVLELAAFFCAACAGGAAAAPHDGGLGAPDHALRLGVAMRDVHGFFNLCAGWGAFLGVRTQLLAYGHAAHRVKQLCARLERLQASGAAGHSRRTRGSKEKDRRQQQRQEWSPQEADATTLVFEDVAIANPRRHGELLLRRLSFSVAEGQHLLVCGPQGAGKTALARYLFGLWPAQAGRVTGLQLALEGVPMPAEVCVLPQDPVCTAGSLSDQLTYPSRARAGAVPRHELQRWLRYVGLEHLVDIEESCVHGPVGQVDWAALLSRAEQQALAFARLLRECPRFAVLDECTSALSRAAERHLVQLVQEAGITCVTLSRRPLLEDLHANLLELTGDLERDSQGWRPLRPARALPAASQPKPRCRSPGQLHARLQEHLDSRAAGCPPLAAGAAEPPAPGSGPRCASVASHQAEVRARWPSRFARLRAVMRLGLQTPSRRRSALRRACAAAALLLARALAHWLFSRSLGGIVRAALVRQRAAAAAELLCGSLVACAGGLADQLARRQACLLSSELWAGAASHLQRRLMRDAAALLLGAPRPGGASVVLDDPAVRVAEARALFESLGAQACEALIPLSVAALSMPVAVRGLGGAPLLLVAGHSLLSGLLRRLLPDQEPSQDAEAALESRFAAIHSRVWGSAESIAFSRGGVVECHLAETALDDLLESACAASWRELAPRAAARFVLDHGQLPAVSRQALVRGLLWGAAGASAPSVDSLCAGFLLDRLVQSLQVGAQHLARWAERLRRLDAQCLRVLELALACDASSGRGARAASPAGSGAAAAQPGPSLRVRGLSLTAPGGAELARGLRFDLEAGAPLVVTGPSGSGKSLLGRALLGLWQASPGTRGAPAPAPTMLAAPRLRPLPQSLAAVPQCCYLPAAGRLVAQLAYPCVLGLPSRPPFEVHVRALPPGITDALLLEHFQSLGASGSRVLDAGECAGAPVGVVTFRTLSEVLRAVARPHDRVIGDHELECEIGGGDGCGLSTCWQADAGLAPPTPSVPAPPPAPSGQVPELARMRRCLRAVGLEHVLLRERDGWFATARWEEALSAPEQQRLCLARCMYHGPTFALLDDCLSRLPPGEEQKLVAQLLEEWDIWK</sequence>
<feature type="compositionally biased region" description="Basic and acidic residues" evidence="9">
    <location>
        <begin position="1400"/>
        <end position="1410"/>
    </location>
</feature>
<dbReference type="PANTHER" id="PTHR11384">
    <property type="entry name" value="ATP-BINDING CASSETTE, SUB-FAMILY D MEMBER"/>
    <property type="match status" value="1"/>
</dbReference>
<gene>
    <name evidence="12" type="ORF">PCOR1329_LOCUS9644</name>
</gene>
<evidence type="ECO:0000256" key="4">
    <source>
        <dbReference type="ARBA" id="ARBA00022692"/>
    </source>
</evidence>
<feature type="transmembrane region" description="Helical" evidence="10">
    <location>
        <begin position="478"/>
        <end position="501"/>
    </location>
</feature>
<evidence type="ECO:0000256" key="2">
    <source>
        <dbReference type="ARBA" id="ARBA00008575"/>
    </source>
</evidence>
<feature type="transmembrane region" description="Helical" evidence="10">
    <location>
        <begin position="265"/>
        <end position="284"/>
    </location>
</feature>
<dbReference type="InterPro" id="IPR011527">
    <property type="entry name" value="ABC1_TM_dom"/>
</dbReference>
<dbReference type="CDD" id="cd00590">
    <property type="entry name" value="RRM_SF"/>
    <property type="match status" value="1"/>
</dbReference>
<evidence type="ECO:0000313" key="13">
    <source>
        <dbReference type="Proteomes" id="UP001189429"/>
    </source>
</evidence>
<feature type="transmembrane region" description="Helical" evidence="10">
    <location>
        <begin position="182"/>
        <end position="204"/>
    </location>
</feature>
<comment type="subcellular location">
    <subcellularLocation>
        <location evidence="1">Membrane</location>
        <topology evidence="1">Multi-pass membrane protein</topology>
    </subcellularLocation>
</comment>
<feature type="region of interest" description="Disordered" evidence="9">
    <location>
        <begin position="1390"/>
        <end position="1418"/>
    </location>
</feature>
<evidence type="ECO:0000256" key="6">
    <source>
        <dbReference type="ARBA" id="ARBA00022840"/>
    </source>
</evidence>
<evidence type="ECO:0000256" key="8">
    <source>
        <dbReference type="ARBA" id="ARBA00023136"/>
    </source>
</evidence>
<dbReference type="InterPro" id="IPR003439">
    <property type="entry name" value="ABC_transporter-like_ATP-bd"/>
</dbReference>
<dbReference type="Proteomes" id="UP001189429">
    <property type="component" value="Unassembled WGS sequence"/>
</dbReference>
<feature type="transmembrane region" description="Helical" evidence="10">
    <location>
        <begin position="296"/>
        <end position="317"/>
    </location>
</feature>
<dbReference type="SMART" id="SM00382">
    <property type="entry name" value="AAA"/>
    <property type="match status" value="2"/>
</dbReference>
<feature type="domain" description="ABC transporter" evidence="11">
    <location>
        <begin position="1424"/>
        <end position="1660"/>
    </location>
</feature>
<evidence type="ECO:0000256" key="9">
    <source>
        <dbReference type="SAM" id="MobiDB-lite"/>
    </source>
</evidence>
<keyword evidence="3" id="KW-0813">Transport</keyword>
<feature type="non-terminal residue" evidence="12">
    <location>
        <position position="2394"/>
    </location>
</feature>
<keyword evidence="5" id="KW-0547">Nucleotide-binding</keyword>
<keyword evidence="13" id="KW-1185">Reference proteome</keyword>
<dbReference type="InterPro" id="IPR003593">
    <property type="entry name" value="AAA+_ATPase"/>
</dbReference>
<comment type="caution">
    <text evidence="12">The sequence shown here is derived from an EMBL/GenBank/DDBJ whole genome shotgun (WGS) entry which is preliminary data.</text>
</comment>
<dbReference type="SUPFAM" id="SSF52540">
    <property type="entry name" value="P-loop containing nucleoside triphosphate hydrolases"/>
    <property type="match status" value="2"/>
</dbReference>
<feature type="region of interest" description="Disordered" evidence="9">
    <location>
        <begin position="841"/>
        <end position="863"/>
    </location>
</feature>
<dbReference type="Gene3D" id="3.40.50.300">
    <property type="entry name" value="P-loop containing nucleotide triphosphate hydrolases"/>
    <property type="match status" value="2"/>
</dbReference>
<comment type="similarity">
    <text evidence="2">Belongs to the ABC transporter superfamily. ABCD family. Peroxisomal fatty acyl CoA transporter (TC 3.A.1.203) subfamily.</text>
</comment>
<dbReference type="InterPro" id="IPR007300">
    <property type="entry name" value="CidB/LrgB"/>
</dbReference>
<feature type="compositionally biased region" description="Low complexity" evidence="9">
    <location>
        <begin position="558"/>
        <end position="570"/>
    </location>
</feature>
<feature type="transmembrane region" description="Helical" evidence="10">
    <location>
        <begin position="369"/>
        <end position="388"/>
    </location>
</feature>
<evidence type="ECO:0000256" key="5">
    <source>
        <dbReference type="ARBA" id="ARBA00022741"/>
    </source>
</evidence>
<keyword evidence="7 10" id="KW-1133">Transmembrane helix</keyword>
<name>A0ABN9Q871_9DINO</name>
<evidence type="ECO:0000259" key="11">
    <source>
        <dbReference type="PROSITE" id="PS50893"/>
    </source>
</evidence>
<dbReference type="PROSITE" id="PS50893">
    <property type="entry name" value="ABC_TRANSPORTER_2"/>
    <property type="match status" value="1"/>
</dbReference>
<organism evidence="12 13">
    <name type="scientific">Prorocentrum cordatum</name>
    <dbReference type="NCBI Taxonomy" id="2364126"/>
    <lineage>
        <taxon>Eukaryota</taxon>
        <taxon>Sar</taxon>
        <taxon>Alveolata</taxon>
        <taxon>Dinophyceae</taxon>
        <taxon>Prorocentrales</taxon>
        <taxon>Prorocentraceae</taxon>
        <taxon>Prorocentrum</taxon>
    </lineage>
</organism>
<evidence type="ECO:0000256" key="10">
    <source>
        <dbReference type="SAM" id="Phobius"/>
    </source>
</evidence>
<keyword evidence="8 10" id="KW-0472">Membrane</keyword>
<dbReference type="Pfam" id="PF06472">
    <property type="entry name" value="ABC_membrane_2"/>
    <property type="match status" value="1"/>
</dbReference>
<feature type="region of interest" description="Disordered" evidence="9">
    <location>
        <begin position="1685"/>
        <end position="1705"/>
    </location>
</feature>
<keyword evidence="6" id="KW-0067">ATP-binding</keyword>
<feature type="transmembrane region" description="Helical" evidence="10">
    <location>
        <begin position="343"/>
        <end position="362"/>
    </location>
</feature>